<proteinExistence type="predicted"/>
<feature type="transmembrane region" description="Helical" evidence="6">
    <location>
        <begin position="334"/>
        <end position="355"/>
    </location>
</feature>
<comment type="subcellular location">
    <subcellularLocation>
        <location evidence="1">Cell membrane</location>
        <topology evidence="1">Multi-pass membrane protein</topology>
    </subcellularLocation>
</comment>
<dbReference type="InterPro" id="IPR036259">
    <property type="entry name" value="MFS_trans_sf"/>
</dbReference>
<evidence type="ECO:0000256" key="5">
    <source>
        <dbReference type="ARBA" id="ARBA00023136"/>
    </source>
</evidence>
<dbReference type="InterPro" id="IPR050189">
    <property type="entry name" value="MFS_Efflux_Transporters"/>
</dbReference>
<dbReference type="GO" id="GO:0005886">
    <property type="term" value="C:plasma membrane"/>
    <property type="evidence" value="ECO:0007669"/>
    <property type="project" value="UniProtKB-SubCell"/>
</dbReference>
<feature type="domain" description="Major facilitator superfamily (MFS) profile" evidence="7">
    <location>
        <begin position="4"/>
        <end position="385"/>
    </location>
</feature>
<dbReference type="Pfam" id="PF07690">
    <property type="entry name" value="MFS_1"/>
    <property type="match status" value="1"/>
</dbReference>
<protein>
    <submittedName>
        <fullName evidence="8">MFS transporter</fullName>
    </submittedName>
</protein>
<dbReference type="EMBL" id="CP165628">
    <property type="protein sequence ID" value="XDU74217.1"/>
    <property type="molecule type" value="Genomic_DNA"/>
</dbReference>
<evidence type="ECO:0000256" key="4">
    <source>
        <dbReference type="ARBA" id="ARBA00022989"/>
    </source>
</evidence>
<dbReference type="CDD" id="cd17324">
    <property type="entry name" value="MFS_NepI_like"/>
    <property type="match status" value="1"/>
</dbReference>
<name>A0AB39VX45_9GAMM</name>
<feature type="transmembrane region" description="Helical" evidence="6">
    <location>
        <begin position="70"/>
        <end position="96"/>
    </location>
</feature>
<keyword evidence="2" id="KW-1003">Cell membrane</keyword>
<feature type="transmembrane region" description="Helical" evidence="6">
    <location>
        <begin position="40"/>
        <end position="63"/>
    </location>
</feature>
<dbReference type="SUPFAM" id="SSF103473">
    <property type="entry name" value="MFS general substrate transporter"/>
    <property type="match status" value="1"/>
</dbReference>
<dbReference type="AlphaFoldDB" id="A0AB39VX45"/>
<dbReference type="RefSeq" id="WP_369790417.1">
    <property type="nucleotide sequence ID" value="NZ_CP165628.1"/>
</dbReference>
<dbReference type="PROSITE" id="PS50850">
    <property type="entry name" value="MFS"/>
    <property type="match status" value="1"/>
</dbReference>
<dbReference type="Gene3D" id="1.20.1250.20">
    <property type="entry name" value="MFS general substrate transporter like domains"/>
    <property type="match status" value="2"/>
</dbReference>
<dbReference type="PANTHER" id="PTHR43124">
    <property type="entry name" value="PURINE EFFLUX PUMP PBUE"/>
    <property type="match status" value="1"/>
</dbReference>
<keyword evidence="3 6" id="KW-0812">Transmembrane</keyword>
<sequence>MSLALFALSICTFALGLAEFVAVSLVPAIAAGTHLNVSSVGMMIGIYAIGVSIGAPTLSALLAKSPRKTVLAICMLVFAAGNIGTALTSSIAVLLLTRFVAGLMHGVVIALASSTAASAVSQEKSGGAIATVFAGLTVALMLGVPLGTLAGSHFAWQDVFFTLGGISIVAAMAILFFTPKVTIKGDDSSKPSVSVWSTLTDRQILHPVVITALTYAGSFTGFTYISVLLADNTHLSASGITGMFAIYGVAAAIGNALGGRFVDAMGSRTAAIAVIIGIGLALLGASMLSSSTVAMSVVMAIWGIASFGAVPIMQKTVFITAQGNPVASPEVASGMNIAAFNVGIAVGSILGGIASHYSPSAPMFVGLLPLILAALLAFALRQASVVKMDNQYSS</sequence>
<feature type="transmembrane region" description="Helical" evidence="6">
    <location>
        <begin position="235"/>
        <end position="257"/>
    </location>
</feature>
<feature type="transmembrane region" description="Helical" evidence="6">
    <location>
        <begin position="102"/>
        <end position="120"/>
    </location>
</feature>
<feature type="transmembrane region" description="Helical" evidence="6">
    <location>
        <begin position="361"/>
        <end position="380"/>
    </location>
</feature>
<dbReference type="InterPro" id="IPR011701">
    <property type="entry name" value="MFS"/>
</dbReference>
<dbReference type="InterPro" id="IPR020846">
    <property type="entry name" value="MFS_dom"/>
</dbReference>
<feature type="transmembrane region" description="Helical" evidence="6">
    <location>
        <begin position="127"/>
        <end position="147"/>
    </location>
</feature>
<evidence type="ECO:0000259" key="7">
    <source>
        <dbReference type="PROSITE" id="PS50850"/>
    </source>
</evidence>
<evidence type="ECO:0000256" key="1">
    <source>
        <dbReference type="ARBA" id="ARBA00004651"/>
    </source>
</evidence>
<dbReference type="GO" id="GO:0022857">
    <property type="term" value="F:transmembrane transporter activity"/>
    <property type="evidence" value="ECO:0007669"/>
    <property type="project" value="InterPro"/>
</dbReference>
<evidence type="ECO:0000313" key="8">
    <source>
        <dbReference type="EMBL" id="XDU74217.1"/>
    </source>
</evidence>
<feature type="transmembrane region" description="Helical" evidence="6">
    <location>
        <begin position="269"/>
        <end position="288"/>
    </location>
</feature>
<evidence type="ECO:0000256" key="3">
    <source>
        <dbReference type="ARBA" id="ARBA00022692"/>
    </source>
</evidence>
<evidence type="ECO:0000256" key="2">
    <source>
        <dbReference type="ARBA" id="ARBA00022475"/>
    </source>
</evidence>
<keyword evidence="4 6" id="KW-1133">Transmembrane helix</keyword>
<dbReference type="PANTHER" id="PTHR43124:SF3">
    <property type="entry name" value="CHLORAMPHENICOL EFFLUX PUMP RV0191"/>
    <property type="match status" value="1"/>
</dbReference>
<organism evidence="8">
    <name type="scientific">Rouxiella sp. WC2420</name>
    <dbReference type="NCBI Taxonomy" id="3234145"/>
    <lineage>
        <taxon>Bacteria</taxon>
        <taxon>Pseudomonadati</taxon>
        <taxon>Pseudomonadota</taxon>
        <taxon>Gammaproteobacteria</taxon>
        <taxon>Enterobacterales</taxon>
        <taxon>Yersiniaceae</taxon>
        <taxon>Rouxiella</taxon>
    </lineage>
</organism>
<evidence type="ECO:0000256" key="6">
    <source>
        <dbReference type="SAM" id="Phobius"/>
    </source>
</evidence>
<feature type="transmembrane region" description="Helical" evidence="6">
    <location>
        <begin position="294"/>
        <end position="313"/>
    </location>
</feature>
<feature type="transmembrane region" description="Helical" evidence="6">
    <location>
        <begin position="159"/>
        <end position="183"/>
    </location>
</feature>
<feature type="transmembrane region" description="Helical" evidence="6">
    <location>
        <begin position="204"/>
        <end position="229"/>
    </location>
</feature>
<gene>
    <name evidence="8" type="ORF">AB3G37_09155</name>
</gene>
<accession>A0AB39VX45</accession>
<reference evidence="8" key="1">
    <citation type="submission" date="2024-07" db="EMBL/GenBank/DDBJ databases">
        <authorList>
            <person name="Biller S.J."/>
        </authorList>
    </citation>
    <scope>NUCLEOTIDE SEQUENCE</scope>
    <source>
        <strain evidence="8">WC2420</strain>
    </source>
</reference>
<keyword evidence="5 6" id="KW-0472">Membrane</keyword>